<gene>
    <name evidence="6" type="ORF">BREU_0301</name>
</gene>
<keyword evidence="2 6" id="KW-0032">Aminotransferase</keyword>
<evidence type="ECO:0000313" key="6">
    <source>
        <dbReference type="EMBL" id="KFI87270.1"/>
    </source>
</evidence>
<dbReference type="GO" id="GO:0030170">
    <property type="term" value="F:pyridoxal phosphate binding"/>
    <property type="evidence" value="ECO:0007669"/>
    <property type="project" value="InterPro"/>
</dbReference>
<feature type="domain" description="Aminotransferase class I/classII large" evidence="5">
    <location>
        <begin position="69"/>
        <end position="161"/>
    </location>
</feature>
<dbReference type="eggNOG" id="COG1167">
    <property type="taxonomic scope" value="Bacteria"/>
</dbReference>
<evidence type="ECO:0000256" key="2">
    <source>
        <dbReference type="ARBA" id="ARBA00022576"/>
    </source>
</evidence>
<organism evidence="6 7">
    <name type="scientific">Bifidobacterium reuteri DSM 23975</name>
    <dbReference type="NCBI Taxonomy" id="1437610"/>
    <lineage>
        <taxon>Bacteria</taxon>
        <taxon>Bacillati</taxon>
        <taxon>Actinomycetota</taxon>
        <taxon>Actinomycetes</taxon>
        <taxon>Bifidobacteriales</taxon>
        <taxon>Bifidobacteriaceae</taxon>
        <taxon>Bifidobacterium</taxon>
    </lineage>
</organism>
<dbReference type="RefSeq" id="WP_052382025.1">
    <property type="nucleotide sequence ID" value="NZ_JGZK01000003.1"/>
</dbReference>
<dbReference type="GO" id="GO:1901605">
    <property type="term" value="P:alpha-amino acid metabolic process"/>
    <property type="evidence" value="ECO:0007669"/>
    <property type="project" value="TreeGrafter"/>
</dbReference>
<dbReference type="Gene3D" id="3.90.1150.10">
    <property type="entry name" value="Aspartate Aminotransferase, domain 1"/>
    <property type="match status" value="1"/>
</dbReference>
<comment type="caution">
    <text evidence="6">The sequence shown here is derived from an EMBL/GenBank/DDBJ whole genome shotgun (WGS) entry which is preliminary data.</text>
</comment>
<proteinExistence type="predicted"/>
<evidence type="ECO:0000313" key="7">
    <source>
        <dbReference type="Proteomes" id="UP000028984"/>
    </source>
</evidence>
<dbReference type="InterPro" id="IPR015424">
    <property type="entry name" value="PyrdxlP-dep_Trfase"/>
</dbReference>
<keyword evidence="3 6" id="KW-0808">Transferase</keyword>
<sequence>MSVYAAYSHIANNLGAPPFLPLNRDHVGDVPLVNLTGGVPAADILPYESYSQAVGRVLGNPATAFSSVSYVSPFGIQELREQVAHWRGVPVENVLVTNGAMNGIFLAAQTLIDPGDTVLVESPTFPFALNIFRRAGARLESIALHAGGIDLDELEQRLREGRRYKLFYTIPDFQNLPGP</sequence>
<dbReference type="InterPro" id="IPR015421">
    <property type="entry name" value="PyrdxlP-dep_Trfase_major"/>
</dbReference>
<dbReference type="PANTHER" id="PTHR42790:SF19">
    <property type="entry name" value="KYNURENINE_ALPHA-AMINOADIPATE AMINOTRANSFERASE, MITOCHONDRIAL"/>
    <property type="match status" value="1"/>
</dbReference>
<accession>A0A087CVH0</accession>
<dbReference type="AlphaFoldDB" id="A0A087CVH0"/>
<comment type="cofactor">
    <cofactor evidence="1">
        <name>pyridoxal 5'-phosphate</name>
        <dbReference type="ChEBI" id="CHEBI:597326"/>
    </cofactor>
</comment>
<dbReference type="InterPro" id="IPR050859">
    <property type="entry name" value="Class-I_PLP-dep_aminotransf"/>
</dbReference>
<dbReference type="InterPro" id="IPR015422">
    <property type="entry name" value="PyrdxlP-dep_Trfase_small"/>
</dbReference>
<dbReference type="PANTHER" id="PTHR42790">
    <property type="entry name" value="AMINOTRANSFERASE"/>
    <property type="match status" value="1"/>
</dbReference>
<name>A0A087CVH0_9BIFI</name>
<reference evidence="6 7" key="1">
    <citation type="submission" date="2014-03" db="EMBL/GenBank/DDBJ databases">
        <title>Genomics of Bifidobacteria.</title>
        <authorList>
            <person name="Ventura M."/>
            <person name="Milani C."/>
            <person name="Lugli G.A."/>
        </authorList>
    </citation>
    <scope>NUCLEOTIDE SEQUENCE [LARGE SCALE GENOMIC DNA]</scope>
    <source>
        <strain evidence="6 7">DSM 23975</strain>
    </source>
</reference>
<dbReference type="SUPFAM" id="SSF53383">
    <property type="entry name" value="PLP-dependent transferases"/>
    <property type="match status" value="1"/>
</dbReference>
<keyword evidence="4" id="KW-0663">Pyridoxal phosphate</keyword>
<evidence type="ECO:0000256" key="4">
    <source>
        <dbReference type="ARBA" id="ARBA00022898"/>
    </source>
</evidence>
<dbReference type="InterPro" id="IPR004839">
    <property type="entry name" value="Aminotransferase_I/II_large"/>
</dbReference>
<dbReference type="GO" id="GO:0047536">
    <property type="term" value="F:2-aminoadipate transaminase activity"/>
    <property type="evidence" value="ECO:0007669"/>
    <property type="project" value="UniProtKB-EC"/>
</dbReference>
<evidence type="ECO:0000256" key="3">
    <source>
        <dbReference type="ARBA" id="ARBA00022679"/>
    </source>
</evidence>
<dbReference type="EMBL" id="JGZK01000003">
    <property type="protein sequence ID" value="KFI87270.1"/>
    <property type="molecule type" value="Genomic_DNA"/>
</dbReference>
<dbReference type="Proteomes" id="UP000028984">
    <property type="component" value="Unassembled WGS sequence"/>
</dbReference>
<keyword evidence="7" id="KW-1185">Reference proteome</keyword>
<dbReference type="Gene3D" id="3.40.640.10">
    <property type="entry name" value="Type I PLP-dependent aspartate aminotransferase-like (Major domain)"/>
    <property type="match status" value="1"/>
</dbReference>
<evidence type="ECO:0000256" key="1">
    <source>
        <dbReference type="ARBA" id="ARBA00001933"/>
    </source>
</evidence>
<protein>
    <submittedName>
        <fullName evidence="6">GntR family transcriptional regulator</fullName>
        <ecNumber evidence="6">2.6.1.39</ecNumber>
    </submittedName>
</protein>
<dbReference type="EC" id="2.6.1.39" evidence="6"/>
<evidence type="ECO:0000259" key="5">
    <source>
        <dbReference type="Pfam" id="PF00155"/>
    </source>
</evidence>
<dbReference type="STRING" id="1437610.BREU_0301"/>
<dbReference type="Pfam" id="PF00155">
    <property type="entry name" value="Aminotran_1_2"/>
    <property type="match status" value="1"/>
</dbReference>